<dbReference type="OrthoDB" id="9813458at2"/>
<dbReference type="GO" id="GO:1990281">
    <property type="term" value="C:efflux pump complex"/>
    <property type="evidence" value="ECO:0007669"/>
    <property type="project" value="TreeGrafter"/>
</dbReference>
<comment type="similarity">
    <text evidence="2">Belongs to the outer membrane factor (OMF) (TC 1.B.17) family.</text>
</comment>
<keyword evidence="7" id="KW-0998">Cell outer membrane</keyword>
<evidence type="ECO:0000256" key="7">
    <source>
        <dbReference type="ARBA" id="ARBA00023237"/>
    </source>
</evidence>
<dbReference type="GO" id="GO:0009279">
    <property type="term" value="C:cell outer membrane"/>
    <property type="evidence" value="ECO:0007669"/>
    <property type="project" value="UniProtKB-SubCell"/>
</dbReference>
<keyword evidence="8" id="KW-0732">Signal</keyword>
<dbReference type="InterPro" id="IPR003423">
    <property type="entry name" value="OMP_efflux"/>
</dbReference>
<dbReference type="GO" id="GO:0015288">
    <property type="term" value="F:porin activity"/>
    <property type="evidence" value="ECO:0007669"/>
    <property type="project" value="TreeGrafter"/>
</dbReference>
<keyword evidence="10" id="KW-1185">Reference proteome</keyword>
<accession>A0A1B9F343</accession>
<sequence length="442" mass="51554">MNIKFIIVLVVVLFSHPALAQQSLFSLKSLCEMGSQKNPSIKALDYRILASKYHYKQATDKYKPHITFRGNVGYEQYDNKFSSQTLSYKRGLYEYFVDLKQPIYEPQIINSITDAKLKLKLSRLEKEDRRAKLIVQIAKTAIELIRLNQIKVITEKKKKMYQNLLEITQAKYDIRYSDKPTLFQAKAQLKKVQSDLVNINQIYRFTLNQLKSLVNTSEISEKYFKKSFHINPEELVEYFNPDLYNSQKKKIDQNTQIGIYKLYLDIAKNNIQKQKIKHYPTVNLDLSYGNSQEESAIKRRNSYTFMFQLQFPIYQGGEISDQVHKARWLYEAAKEDYKNVRLKSNVSFETDWKQIISSISTINSTIAAVKAAKVYLDTTIESFRNGIKNLTDVQLAEASYYNAKVQLINAEATMLQSLTDLYYYIAMANCDTIGKFESKYLQ</sequence>
<evidence type="ECO:0000256" key="8">
    <source>
        <dbReference type="SAM" id="SignalP"/>
    </source>
</evidence>
<dbReference type="AlphaFoldDB" id="A0A1B9F343"/>
<keyword evidence="6" id="KW-0472">Membrane</keyword>
<protein>
    <submittedName>
        <fullName evidence="9">Type I secretion outer membrane protein, TolC</fullName>
    </submittedName>
</protein>
<reference evidence="9 10" key="1">
    <citation type="submission" date="2016-06" db="EMBL/GenBank/DDBJ databases">
        <title>Respiratory ammonification of nitrate coupled to the oxidation of elemental sulfur in deep-sea autotrophic thermophilic bacteria.</title>
        <authorList>
            <person name="Slobodkina G.B."/>
            <person name="Mardanov A.V."/>
            <person name="Ravin N.V."/>
            <person name="Frolova A.A."/>
            <person name="Viryasiv M.B."/>
            <person name="Chernyh N.A."/>
            <person name="Bonch-Osmolovskaya E.A."/>
            <person name="Slobodkin A.I."/>
        </authorList>
    </citation>
    <scope>NUCLEOTIDE SEQUENCE [LARGE SCALE GENOMIC DNA]</scope>
    <source>
        <strain evidence="9 10">S69</strain>
    </source>
</reference>
<feature type="chain" id="PRO_5008626147" evidence="8">
    <location>
        <begin position="21"/>
        <end position="442"/>
    </location>
</feature>
<dbReference type="Proteomes" id="UP000093080">
    <property type="component" value="Unassembled WGS sequence"/>
</dbReference>
<feature type="signal peptide" evidence="8">
    <location>
        <begin position="1"/>
        <end position="20"/>
    </location>
</feature>
<dbReference type="Gene3D" id="1.20.1600.10">
    <property type="entry name" value="Outer membrane efflux proteins (OEP)"/>
    <property type="match status" value="1"/>
</dbReference>
<comment type="caution">
    <text evidence="9">The sequence shown here is derived from an EMBL/GenBank/DDBJ whole genome shotgun (WGS) entry which is preliminary data.</text>
</comment>
<evidence type="ECO:0000256" key="1">
    <source>
        <dbReference type="ARBA" id="ARBA00004442"/>
    </source>
</evidence>
<evidence type="ECO:0000256" key="4">
    <source>
        <dbReference type="ARBA" id="ARBA00022452"/>
    </source>
</evidence>
<dbReference type="PANTHER" id="PTHR30026:SF20">
    <property type="entry name" value="OUTER MEMBRANE PROTEIN TOLC"/>
    <property type="match status" value="1"/>
</dbReference>
<dbReference type="STRING" id="1156395.DBT_2213"/>
<evidence type="ECO:0000313" key="10">
    <source>
        <dbReference type="Proteomes" id="UP000093080"/>
    </source>
</evidence>
<evidence type="ECO:0000256" key="3">
    <source>
        <dbReference type="ARBA" id="ARBA00022448"/>
    </source>
</evidence>
<dbReference type="InterPro" id="IPR051906">
    <property type="entry name" value="TolC-like"/>
</dbReference>
<evidence type="ECO:0000256" key="2">
    <source>
        <dbReference type="ARBA" id="ARBA00007613"/>
    </source>
</evidence>
<dbReference type="SUPFAM" id="SSF56954">
    <property type="entry name" value="Outer membrane efflux proteins (OEP)"/>
    <property type="match status" value="1"/>
</dbReference>
<dbReference type="GO" id="GO:0015562">
    <property type="term" value="F:efflux transmembrane transporter activity"/>
    <property type="evidence" value="ECO:0007669"/>
    <property type="project" value="InterPro"/>
</dbReference>
<keyword evidence="4" id="KW-1134">Transmembrane beta strand</keyword>
<evidence type="ECO:0000256" key="5">
    <source>
        <dbReference type="ARBA" id="ARBA00022692"/>
    </source>
</evidence>
<organism evidence="9 10">
    <name type="scientific">Dissulfuribacter thermophilus</name>
    <dbReference type="NCBI Taxonomy" id="1156395"/>
    <lineage>
        <taxon>Bacteria</taxon>
        <taxon>Pseudomonadati</taxon>
        <taxon>Thermodesulfobacteriota</taxon>
        <taxon>Dissulfuribacteria</taxon>
        <taxon>Dissulfuribacterales</taxon>
        <taxon>Dissulfuribacteraceae</taxon>
        <taxon>Dissulfuribacter</taxon>
    </lineage>
</organism>
<comment type="subcellular location">
    <subcellularLocation>
        <location evidence="1">Cell outer membrane</location>
    </subcellularLocation>
</comment>
<gene>
    <name evidence="9" type="ORF">DBT_2213</name>
</gene>
<dbReference type="EMBL" id="MAGO01000013">
    <property type="protein sequence ID" value="OCC14340.1"/>
    <property type="molecule type" value="Genomic_DNA"/>
</dbReference>
<evidence type="ECO:0000313" key="9">
    <source>
        <dbReference type="EMBL" id="OCC14340.1"/>
    </source>
</evidence>
<dbReference type="RefSeq" id="WP_067620249.1">
    <property type="nucleotide sequence ID" value="NZ_MAGO01000013.1"/>
</dbReference>
<keyword evidence="3" id="KW-0813">Transport</keyword>
<keyword evidence="5" id="KW-0812">Transmembrane</keyword>
<proteinExistence type="inferred from homology"/>
<name>A0A1B9F343_9BACT</name>
<dbReference type="Pfam" id="PF02321">
    <property type="entry name" value="OEP"/>
    <property type="match status" value="2"/>
</dbReference>
<evidence type="ECO:0000256" key="6">
    <source>
        <dbReference type="ARBA" id="ARBA00023136"/>
    </source>
</evidence>
<dbReference type="PANTHER" id="PTHR30026">
    <property type="entry name" value="OUTER MEMBRANE PROTEIN TOLC"/>
    <property type="match status" value="1"/>
</dbReference>